<gene>
    <name evidence="6" type="ORF">HINF_LOCUS532</name>
    <name evidence="7" type="ORF">HINF_LOCUS63184</name>
</gene>
<dbReference type="GO" id="GO:0098852">
    <property type="term" value="C:lytic vacuole membrane"/>
    <property type="evidence" value="ECO:0007669"/>
    <property type="project" value="UniProtKB-ARBA"/>
</dbReference>
<feature type="transmembrane region" description="Helical" evidence="5">
    <location>
        <begin position="131"/>
        <end position="153"/>
    </location>
</feature>
<dbReference type="PANTHER" id="PTHR16201:SF34">
    <property type="entry name" value="LYSOSOMAL AMINO ACID TRANSPORTER 1"/>
    <property type="match status" value="1"/>
</dbReference>
<dbReference type="SMART" id="SM00679">
    <property type="entry name" value="CTNS"/>
    <property type="match status" value="2"/>
</dbReference>
<feature type="transmembrane region" description="Helical" evidence="5">
    <location>
        <begin position="26"/>
        <end position="44"/>
    </location>
</feature>
<dbReference type="Proteomes" id="UP001642409">
    <property type="component" value="Unassembled WGS sequence"/>
</dbReference>
<evidence type="ECO:0000256" key="5">
    <source>
        <dbReference type="SAM" id="Phobius"/>
    </source>
</evidence>
<keyword evidence="2 5" id="KW-0812">Transmembrane</keyword>
<feature type="transmembrane region" description="Helical" evidence="5">
    <location>
        <begin position="64"/>
        <end position="85"/>
    </location>
</feature>
<dbReference type="Gene3D" id="1.20.1280.290">
    <property type="match status" value="2"/>
</dbReference>
<dbReference type="InterPro" id="IPR051415">
    <property type="entry name" value="LAAT-1"/>
</dbReference>
<dbReference type="AlphaFoldDB" id="A0AA86N4T8"/>
<protein>
    <submittedName>
        <fullName evidence="6">Seven transmembrane protein 1</fullName>
    </submittedName>
    <submittedName>
        <fullName evidence="7">Seven_transmembrane protein 1</fullName>
    </submittedName>
</protein>
<dbReference type="InterPro" id="IPR006603">
    <property type="entry name" value="PQ-loop_rpt"/>
</dbReference>
<feature type="transmembrane region" description="Helical" evidence="5">
    <location>
        <begin position="91"/>
        <end position="110"/>
    </location>
</feature>
<evidence type="ECO:0000256" key="4">
    <source>
        <dbReference type="ARBA" id="ARBA00023136"/>
    </source>
</evidence>
<dbReference type="Pfam" id="PF04193">
    <property type="entry name" value="PQ-loop"/>
    <property type="match status" value="2"/>
</dbReference>
<evidence type="ECO:0000256" key="1">
    <source>
        <dbReference type="ARBA" id="ARBA00004141"/>
    </source>
</evidence>
<evidence type="ECO:0000313" key="8">
    <source>
        <dbReference type="Proteomes" id="UP001642409"/>
    </source>
</evidence>
<dbReference type="EMBL" id="CATOUU010000008">
    <property type="protein sequence ID" value="CAI9912887.1"/>
    <property type="molecule type" value="Genomic_DNA"/>
</dbReference>
<accession>A0AA86N4T8</accession>
<sequence length="307" mass="35097">MICKCQSKPYSYFIATVFGQCIGTELQWTSFIFGWISICAWLIAYFPQIRMTFLLRKSEAISNFFLASWVVGDLCNFVSVFMVPTLFTQRFLAVFFIIVDFVWVTEHVYFTNTKRKFTPLSVKMSCLELTIYILIAVFLFNDLFIYGAVGHIQLAAYEDKYRFCKIQPDASKVQNIIGTVFAYTASVFYISAKPAQILKTKQRKSVQGVSFANILSTCIGNLTQALSVIIESPNIKNILAKLPFILSFLIPAFLDVVSLAQFSKYGRIKERVLRVKDYEENIITVEMNDIRSDTNNLQSADHSSETR</sequence>
<keyword evidence="4 5" id="KW-0472">Membrane</keyword>
<evidence type="ECO:0000256" key="2">
    <source>
        <dbReference type="ARBA" id="ARBA00022692"/>
    </source>
</evidence>
<keyword evidence="3 5" id="KW-1133">Transmembrane helix</keyword>
<comment type="subcellular location">
    <subcellularLocation>
        <location evidence="1">Membrane</location>
        <topology evidence="1">Multi-pass membrane protein</topology>
    </subcellularLocation>
</comment>
<dbReference type="PANTHER" id="PTHR16201">
    <property type="entry name" value="SEVEN TRANSMEMBRANE PROTEIN 1-RELATED"/>
    <property type="match status" value="1"/>
</dbReference>
<dbReference type="GO" id="GO:0015174">
    <property type="term" value="F:basic amino acid transmembrane transporter activity"/>
    <property type="evidence" value="ECO:0007669"/>
    <property type="project" value="TreeGrafter"/>
</dbReference>
<evidence type="ECO:0000313" key="6">
    <source>
        <dbReference type="EMBL" id="CAI9912887.1"/>
    </source>
</evidence>
<name>A0AA86N4T8_9EUKA</name>
<reference evidence="6" key="1">
    <citation type="submission" date="2023-06" db="EMBL/GenBank/DDBJ databases">
        <authorList>
            <person name="Kurt Z."/>
        </authorList>
    </citation>
    <scope>NUCLEOTIDE SEQUENCE</scope>
</reference>
<feature type="transmembrane region" description="Helical" evidence="5">
    <location>
        <begin position="242"/>
        <end position="262"/>
    </location>
</feature>
<keyword evidence="8" id="KW-1185">Reference proteome</keyword>
<reference evidence="7 8" key="2">
    <citation type="submission" date="2024-07" db="EMBL/GenBank/DDBJ databases">
        <authorList>
            <person name="Akdeniz Z."/>
        </authorList>
    </citation>
    <scope>NUCLEOTIDE SEQUENCE [LARGE SCALE GENOMIC DNA]</scope>
</reference>
<feature type="transmembrane region" description="Helical" evidence="5">
    <location>
        <begin position="173"/>
        <end position="190"/>
    </location>
</feature>
<dbReference type="EMBL" id="CAXDID020000393">
    <property type="protein sequence ID" value="CAL6086478.1"/>
    <property type="molecule type" value="Genomic_DNA"/>
</dbReference>
<proteinExistence type="predicted"/>
<comment type="caution">
    <text evidence="6">The sequence shown here is derived from an EMBL/GenBank/DDBJ whole genome shotgun (WGS) entry which is preliminary data.</text>
</comment>
<dbReference type="FunFam" id="1.20.1280.290:FF:000009">
    <property type="entry name" value="PQ loop repeat family protein"/>
    <property type="match status" value="1"/>
</dbReference>
<evidence type="ECO:0000313" key="7">
    <source>
        <dbReference type="EMBL" id="CAL6086478.1"/>
    </source>
</evidence>
<organism evidence="6">
    <name type="scientific">Hexamita inflata</name>
    <dbReference type="NCBI Taxonomy" id="28002"/>
    <lineage>
        <taxon>Eukaryota</taxon>
        <taxon>Metamonada</taxon>
        <taxon>Diplomonadida</taxon>
        <taxon>Hexamitidae</taxon>
        <taxon>Hexamitinae</taxon>
        <taxon>Hexamita</taxon>
    </lineage>
</organism>
<evidence type="ECO:0000256" key="3">
    <source>
        <dbReference type="ARBA" id="ARBA00022989"/>
    </source>
</evidence>
<feature type="transmembrane region" description="Helical" evidence="5">
    <location>
        <begin position="211"/>
        <end position="230"/>
    </location>
</feature>